<dbReference type="CDD" id="cd02966">
    <property type="entry name" value="TlpA_like_family"/>
    <property type="match status" value="1"/>
</dbReference>
<feature type="compositionally biased region" description="Acidic residues" evidence="1">
    <location>
        <begin position="56"/>
        <end position="72"/>
    </location>
</feature>
<dbReference type="InterPro" id="IPR000866">
    <property type="entry name" value="AhpC/TSA"/>
</dbReference>
<evidence type="ECO:0000256" key="2">
    <source>
        <dbReference type="SAM" id="Phobius"/>
    </source>
</evidence>
<proteinExistence type="predicted"/>
<evidence type="ECO:0000256" key="1">
    <source>
        <dbReference type="SAM" id="MobiDB-lite"/>
    </source>
</evidence>
<protein>
    <submittedName>
        <fullName evidence="4">TlpA family protein disulfide reductase</fullName>
    </submittedName>
</protein>
<keyword evidence="5" id="KW-1185">Reference proteome</keyword>
<dbReference type="InterPro" id="IPR036249">
    <property type="entry name" value="Thioredoxin-like_sf"/>
</dbReference>
<accession>A0A942UWT2</accession>
<dbReference type="InterPro" id="IPR013766">
    <property type="entry name" value="Thioredoxin_domain"/>
</dbReference>
<dbReference type="PANTHER" id="PTHR42852:SF1">
    <property type="entry name" value="THIOREDOXIN-LIKE PROTEIN YNEN"/>
    <property type="match status" value="1"/>
</dbReference>
<gene>
    <name evidence="4" type="ORF">GOQ27_01200</name>
</gene>
<dbReference type="Pfam" id="PF00578">
    <property type="entry name" value="AhpC-TSA"/>
    <property type="match status" value="1"/>
</dbReference>
<feature type="transmembrane region" description="Helical" evidence="2">
    <location>
        <begin position="6"/>
        <end position="24"/>
    </location>
</feature>
<evidence type="ECO:0000313" key="5">
    <source>
        <dbReference type="Proteomes" id="UP000724672"/>
    </source>
</evidence>
<evidence type="ECO:0000259" key="3">
    <source>
        <dbReference type="PROSITE" id="PS51352"/>
    </source>
</evidence>
<dbReference type="InterPro" id="IPR017937">
    <property type="entry name" value="Thioredoxin_CS"/>
</dbReference>
<dbReference type="PROSITE" id="PS51352">
    <property type="entry name" value="THIOREDOXIN_2"/>
    <property type="match status" value="1"/>
</dbReference>
<keyword evidence="2" id="KW-1133">Transmembrane helix</keyword>
<evidence type="ECO:0000313" key="4">
    <source>
        <dbReference type="EMBL" id="MBS4537057.1"/>
    </source>
</evidence>
<comment type="caution">
    <text evidence="4">The sequence shown here is derived from an EMBL/GenBank/DDBJ whole genome shotgun (WGS) entry which is preliminary data.</text>
</comment>
<feature type="region of interest" description="Disordered" evidence="1">
    <location>
        <begin position="27"/>
        <end position="82"/>
    </location>
</feature>
<dbReference type="PROSITE" id="PS00194">
    <property type="entry name" value="THIOREDOXIN_1"/>
    <property type="match status" value="1"/>
</dbReference>
<dbReference type="Proteomes" id="UP000724672">
    <property type="component" value="Unassembled WGS sequence"/>
</dbReference>
<organism evidence="4 5">
    <name type="scientific">Anaeromonas frigoriresistens</name>
    <dbReference type="NCBI Taxonomy" id="2683708"/>
    <lineage>
        <taxon>Bacteria</taxon>
        <taxon>Bacillati</taxon>
        <taxon>Bacillota</taxon>
        <taxon>Tissierellia</taxon>
        <taxon>Tissierellales</taxon>
        <taxon>Thermohalobacteraceae</taxon>
        <taxon>Anaeromonas</taxon>
    </lineage>
</organism>
<keyword evidence="2" id="KW-0472">Membrane</keyword>
<dbReference type="AlphaFoldDB" id="A0A942UWT2"/>
<dbReference type="InterPro" id="IPR050553">
    <property type="entry name" value="Thioredoxin_ResA/DsbE_sf"/>
</dbReference>
<reference evidence="4" key="1">
    <citation type="submission" date="2019-12" db="EMBL/GenBank/DDBJ databases">
        <title>Clostridiaceae gen. nov. sp. nov., isolated from sediment in Xinjiang, China.</title>
        <authorList>
            <person name="Zhang R."/>
        </authorList>
    </citation>
    <scope>NUCLEOTIDE SEQUENCE</scope>
    <source>
        <strain evidence="4">D2Q-11</strain>
    </source>
</reference>
<dbReference type="EMBL" id="WSFT01000009">
    <property type="protein sequence ID" value="MBS4537057.1"/>
    <property type="molecule type" value="Genomic_DNA"/>
</dbReference>
<sequence>MNKKSIIAIAILAIILVVGIYYTVQDKNDTNDGNDTPKEDAVIDENNDKETLPEEKVEEDPAEEPQEEEEQVTLERGKPAPDFTLTTLAGEEVSLSDYEGKIVMMNFWATWCTYCDQEMPDLQRLYEENKDKDFVVLAVNVGEDEKTARDYIDEGGYTFPVLLDEDSKVAQQRYYVSAYPTSYYIDKDGTLIGAVPGMMTYPQMTQILEQIRNGEI</sequence>
<dbReference type="PANTHER" id="PTHR42852">
    <property type="entry name" value="THIOL:DISULFIDE INTERCHANGE PROTEIN DSBE"/>
    <property type="match status" value="1"/>
</dbReference>
<name>A0A942UWT2_9FIRM</name>
<dbReference type="Gene3D" id="3.40.30.10">
    <property type="entry name" value="Glutaredoxin"/>
    <property type="match status" value="1"/>
</dbReference>
<dbReference type="GO" id="GO:0016491">
    <property type="term" value="F:oxidoreductase activity"/>
    <property type="evidence" value="ECO:0007669"/>
    <property type="project" value="InterPro"/>
</dbReference>
<feature type="compositionally biased region" description="Basic and acidic residues" evidence="1">
    <location>
        <begin position="27"/>
        <end position="55"/>
    </location>
</feature>
<dbReference type="RefSeq" id="WP_203364987.1">
    <property type="nucleotide sequence ID" value="NZ_WSFT01000009.1"/>
</dbReference>
<dbReference type="SUPFAM" id="SSF52833">
    <property type="entry name" value="Thioredoxin-like"/>
    <property type="match status" value="1"/>
</dbReference>
<dbReference type="GO" id="GO:0016209">
    <property type="term" value="F:antioxidant activity"/>
    <property type="evidence" value="ECO:0007669"/>
    <property type="project" value="InterPro"/>
</dbReference>
<keyword evidence="2" id="KW-0812">Transmembrane</keyword>
<feature type="domain" description="Thioredoxin" evidence="3">
    <location>
        <begin position="74"/>
        <end position="213"/>
    </location>
</feature>